<name>A0A8J4W4F4_9ROSI</name>
<feature type="domain" description="C2" evidence="2">
    <location>
        <begin position="35"/>
        <end position="148"/>
    </location>
</feature>
<dbReference type="Pfam" id="PF00168">
    <property type="entry name" value="C2"/>
    <property type="match status" value="2"/>
</dbReference>
<dbReference type="SMART" id="SM00239">
    <property type="entry name" value="C2"/>
    <property type="match status" value="2"/>
</dbReference>
<feature type="chain" id="PRO_5035240879" description="C2 domain-containing protein" evidence="1">
    <location>
        <begin position="19"/>
        <end position="394"/>
    </location>
</feature>
<dbReference type="Proteomes" id="UP000737018">
    <property type="component" value="Unassembled WGS sequence"/>
</dbReference>
<keyword evidence="4" id="KW-1185">Reference proteome</keyword>
<evidence type="ECO:0000256" key="1">
    <source>
        <dbReference type="SAM" id="SignalP"/>
    </source>
</evidence>
<reference evidence="3" key="1">
    <citation type="submission" date="2020-03" db="EMBL/GenBank/DDBJ databases">
        <title>Castanea mollissima Vanexum genome sequencing.</title>
        <authorList>
            <person name="Staton M."/>
        </authorList>
    </citation>
    <scope>NUCLEOTIDE SEQUENCE</scope>
    <source>
        <tissue evidence="3">Leaf</tissue>
    </source>
</reference>
<comment type="caution">
    <text evidence="3">The sequence shown here is derived from an EMBL/GenBank/DDBJ whole genome shotgun (WGS) entry which is preliminary data.</text>
</comment>
<dbReference type="CDD" id="cd00030">
    <property type="entry name" value="C2"/>
    <property type="match status" value="1"/>
</dbReference>
<evidence type="ECO:0000313" key="4">
    <source>
        <dbReference type="Proteomes" id="UP000737018"/>
    </source>
</evidence>
<protein>
    <recommendedName>
        <fullName evidence="2">C2 domain-containing protein</fullName>
    </recommendedName>
</protein>
<dbReference type="OrthoDB" id="270970at2759"/>
<dbReference type="Gene3D" id="2.60.40.150">
    <property type="entry name" value="C2 domain"/>
    <property type="match status" value="2"/>
</dbReference>
<evidence type="ECO:0000259" key="2">
    <source>
        <dbReference type="PROSITE" id="PS50004"/>
    </source>
</evidence>
<feature type="signal peptide" evidence="1">
    <location>
        <begin position="1"/>
        <end position="18"/>
    </location>
</feature>
<dbReference type="InterPro" id="IPR000008">
    <property type="entry name" value="C2_dom"/>
</dbReference>
<feature type="domain" description="C2" evidence="2">
    <location>
        <begin position="166"/>
        <end position="279"/>
    </location>
</feature>
<organism evidence="3 4">
    <name type="scientific">Castanea mollissima</name>
    <name type="common">Chinese chestnut</name>
    <dbReference type="NCBI Taxonomy" id="60419"/>
    <lineage>
        <taxon>Eukaryota</taxon>
        <taxon>Viridiplantae</taxon>
        <taxon>Streptophyta</taxon>
        <taxon>Embryophyta</taxon>
        <taxon>Tracheophyta</taxon>
        <taxon>Spermatophyta</taxon>
        <taxon>Magnoliopsida</taxon>
        <taxon>eudicotyledons</taxon>
        <taxon>Gunneridae</taxon>
        <taxon>Pentapetalae</taxon>
        <taxon>rosids</taxon>
        <taxon>fabids</taxon>
        <taxon>Fagales</taxon>
        <taxon>Fagaceae</taxon>
        <taxon>Castanea</taxon>
    </lineage>
</organism>
<dbReference type="AlphaFoldDB" id="A0A8J4W4F4"/>
<dbReference type="InterPro" id="IPR035892">
    <property type="entry name" value="C2_domain_sf"/>
</dbReference>
<feature type="non-terminal residue" evidence="3">
    <location>
        <position position="1"/>
    </location>
</feature>
<keyword evidence="1" id="KW-0732">Signal</keyword>
<dbReference type="SUPFAM" id="SSF49562">
    <property type="entry name" value="C2 domain (Calcium/lipid-binding domain, CaLB)"/>
    <property type="match status" value="2"/>
</dbReference>
<proteinExistence type="predicted"/>
<gene>
    <name evidence="3" type="ORF">CMV_001380</name>
</gene>
<evidence type="ECO:0000313" key="3">
    <source>
        <dbReference type="EMBL" id="KAF3975344.1"/>
    </source>
</evidence>
<dbReference type="EMBL" id="JRKL02000086">
    <property type="protein sequence ID" value="KAF3975344.1"/>
    <property type="molecule type" value="Genomic_DNA"/>
</dbReference>
<dbReference type="PANTHER" id="PTHR47264:SF3">
    <property type="entry name" value="SYNAPTOTAGMIN-5 ISOFORM X1"/>
    <property type="match status" value="1"/>
</dbReference>
<dbReference type="PANTHER" id="PTHR47264">
    <property type="entry name" value="OS01G0128800 PROTEIN"/>
    <property type="match status" value="1"/>
</dbReference>
<dbReference type="PROSITE" id="PS50004">
    <property type="entry name" value="C2"/>
    <property type="match status" value="2"/>
</dbReference>
<sequence length="394" mass="44566">RIGFLCHIKLLTVRLVLKEWQFSDGSHSLNNYHLSLRQSINGTSTVLARTGRKINITVVEGKDLVAKEKSGKCDPYVKLQYGKVLQKTKSMHASNPIWNQKLEFDEIGGDEYLKIKCYNEDTFSDDHIGCARVNLEGLVEGSIRDVWVPLEKVNSGELRLQIEAVRFDDFDGSRGSTTGLVSGWIELVLIEAKDLVAADLRGTSDPYVRAQYGNLKKRTKVIYKTLNPQWNQTLEFPDDGSPLVLYVKDHNALLPTSSIGDCVVEYQRLPPNQRSDKWIPLQGVKRGEIHIQITRRVPEIQKKSSLDSEPSLTRAHRISGQMKQTLVKFQSLIEDGNLEELSAALSEIESFEDMQEEYMIQLETEQMLLINKITELGQEVLSSSPSLSRMSSDN</sequence>
<accession>A0A8J4W4F4</accession>